<name>A0A1G5SE57_9PROT</name>
<keyword evidence="2" id="KW-1185">Reference proteome</keyword>
<dbReference type="AlphaFoldDB" id="A0A1G5SE57"/>
<dbReference type="EMBL" id="FMWO01000033">
    <property type="protein sequence ID" value="SCZ84831.1"/>
    <property type="molecule type" value="Genomic_DNA"/>
</dbReference>
<evidence type="ECO:0000313" key="1">
    <source>
        <dbReference type="EMBL" id="SCZ84831.1"/>
    </source>
</evidence>
<proteinExistence type="predicted"/>
<gene>
    <name evidence="1" type="ORF">NSMM_270002</name>
</gene>
<reference evidence="1 2" key="1">
    <citation type="submission" date="2016-10" db="EMBL/GenBank/DDBJ databases">
        <authorList>
            <person name="de Groot N.N."/>
        </authorList>
    </citation>
    <scope>NUCLEOTIDE SEQUENCE [LARGE SCALE GENOMIC DNA]</scope>
    <source>
        <strain evidence="1">1</strain>
    </source>
</reference>
<sequence length="30" mass="3164">MAAMVPRLLRAAATTEPLPIGILRISETGN</sequence>
<protein>
    <submittedName>
        <fullName evidence="1">Uncharacterized protein</fullName>
    </submittedName>
</protein>
<organism evidence="1 2">
    <name type="scientific">Nitrosomonas mobilis</name>
    <dbReference type="NCBI Taxonomy" id="51642"/>
    <lineage>
        <taxon>Bacteria</taxon>
        <taxon>Pseudomonadati</taxon>
        <taxon>Pseudomonadota</taxon>
        <taxon>Betaproteobacteria</taxon>
        <taxon>Nitrosomonadales</taxon>
        <taxon>Nitrosomonadaceae</taxon>
        <taxon>Nitrosomonas</taxon>
    </lineage>
</organism>
<dbReference type="Proteomes" id="UP000198729">
    <property type="component" value="Unassembled WGS sequence"/>
</dbReference>
<evidence type="ECO:0000313" key="2">
    <source>
        <dbReference type="Proteomes" id="UP000198729"/>
    </source>
</evidence>
<accession>A0A1G5SE57</accession>